<keyword evidence="14" id="KW-1185">Reference proteome</keyword>
<organism evidence="13 14">
    <name type="scientific">Cladophialophora chaetospira</name>
    <dbReference type="NCBI Taxonomy" id="386627"/>
    <lineage>
        <taxon>Eukaryota</taxon>
        <taxon>Fungi</taxon>
        <taxon>Dikarya</taxon>
        <taxon>Ascomycota</taxon>
        <taxon>Pezizomycotina</taxon>
        <taxon>Eurotiomycetes</taxon>
        <taxon>Chaetothyriomycetidae</taxon>
        <taxon>Chaetothyriales</taxon>
        <taxon>Herpotrichiellaceae</taxon>
        <taxon>Cladophialophora</taxon>
    </lineage>
</organism>
<reference evidence="13" key="1">
    <citation type="submission" date="2022-10" db="EMBL/GenBank/DDBJ databases">
        <title>Culturing micro-colonial fungi from biological soil crusts in the Mojave desert and describing Neophaeococcomyces mojavensis, and introducing the new genera and species Taxawa tesnikishii.</title>
        <authorList>
            <person name="Kurbessoian T."/>
            <person name="Stajich J.E."/>
        </authorList>
    </citation>
    <scope>NUCLEOTIDE SEQUENCE</scope>
    <source>
        <strain evidence="13">TK_41</strain>
    </source>
</reference>
<keyword evidence="4" id="KW-0813">Transport</keyword>
<dbReference type="GO" id="GO:0006457">
    <property type="term" value="P:protein folding"/>
    <property type="evidence" value="ECO:0007669"/>
    <property type="project" value="TreeGrafter"/>
</dbReference>
<keyword evidence="8 12" id="KW-1133">Transmembrane helix</keyword>
<keyword evidence="6" id="KW-0256">Endoplasmic reticulum</keyword>
<evidence type="ECO:0000256" key="2">
    <source>
        <dbReference type="ARBA" id="ARBA00009274"/>
    </source>
</evidence>
<evidence type="ECO:0000256" key="10">
    <source>
        <dbReference type="ARBA" id="ARBA00023316"/>
    </source>
</evidence>
<feature type="transmembrane region" description="Helical" evidence="12">
    <location>
        <begin position="256"/>
        <end position="275"/>
    </location>
</feature>
<evidence type="ECO:0000313" key="14">
    <source>
        <dbReference type="Proteomes" id="UP001172673"/>
    </source>
</evidence>
<feature type="transmembrane region" description="Helical" evidence="12">
    <location>
        <begin position="154"/>
        <end position="175"/>
    </location>
</feature>
<proteinExistence type="inferred from homology"/>
<dbReference type="Pfam" id="PF12271">
    <property type="entry name" value="Chs7"/>
    <property type="match status" value="1"/>
</dbReference>
<dbReference type="InterPro" id="IPR022057">
    <property type="entry name" value="Chs7"/>
</dbReference>
<feature type="transmembrane region" description="Helical" evidence="12">
    <location>
        <begin position="115"/>
        <end position="142"/>
    </location>
</feature>
<keyword evidence="7" id="KW-0653">Protein transport</keyword>
<dbReference type="AlphaFoldDB" id="A0AA39CC94"/>
<comment type="caution">
    <text evidence="13">The sequence shown here is derived from an EMBL/GenBank/DDBJ whole genome shotgun (WGS) entry which is preliminary data.</text>
</comment>
<evidence type="ECO:0000256" key="9">
    <source>
        <dbReference type="ARBA" id="ARBA00023136"/>
    </source>
</evidence>
<sequence>MGFGSFDSICKQSALPLCFILGPPAEFTSTKNPILVPTCSARSLELGNTIIFEAASDFAHIAALFMTAIMIFHVRSKFTAVGRKEILTFFYIYTVLTIISLVLDAGVIQATTTSAYPWFVAVQSGLASALCTSLLINGFVGFQLYEDGTTLSIWLLRLGSLIMFVISFAVSLLTFKGWAGLSPTNTTGLFIVLYIINALCLGVYFVMQVLLVANTLQDRWPLGDLAFGAFFFIVGQVILYVFGTRICEGAGHYLDGLFFATVCNLLGVMMIYKYWDSITKEDLEFSVGTKQGNWDVKEALLDPSSSADDQRASFYGASAGRDYDASSMTLDYAPQLPAHFHQHPAMPQQQQIQHQGYGHQQSYSQSHQHSSSRDRLSGYGQLDQARDSYGDIRRQLPSYDDYSDAPTPRSGLRGRDGLGQREREYAY</sequence>
<evidence type="ECO:0000256" key="12">
    <source>
        <dbReference type="SAM" id="Phobius"/>
    </source>
</evidence>
<keyword evidence="10" id="KW-0961">Cell wall biogenesis/degradation</keyword>
<evidence type="ECO:0000256" key="6">
    <source>
        <dbReference type="ARBA" id="ARBA00022824"/>
    </source>
</evidence>
<feature type="transmembrane region" description="Helical" evidence="12">
    <location>
        <begin position="187"/>
        <end position="213"/>
    </location>
</feature>
<dbReference type="PANTHER" id="PTHR35329">
    <property type="entry name" value="CHITIN SYNTHASE EXPORT CHAPERONE"/>
    <property type="match status" value="1"/>
</dbReference>
<feature type="transmembrane region" description="Helical" evidence="12">
    <location>
        <begin position="86"/>
        <end position="103"/>
    </location>
</feature>
<evidence type="ECO:0000256" key="4">
    <source>
        <dbReference type="ARBA" id="ARBA00022448"/>
    </source>
</evidence>
<evidence type="ECO:0000256" key="11">
    <source>
        <dbReference type="SAM" id="MobiDB-lite"/>
    </source>
</evidence>
<feature type="compositionally biased region" description="Basic and acidic residues" evidence="11">
    <location>
        <begin position="413"/>
        <end position="427"/>
    </location>
</feature>
<evidence type="ECO:0000256" key="3">
    <source>
        <dbReference type="ARBA" id="ARBA00018354"/>
    </source>
</evidence>
<feature type="compositionally biased region" description="Low complexity" evidence="11">
    <location>
        <begin position="348"/>
        <end position="369"/>
    </location>
</feature>
<dbReference type="GO" id="GO:0005789">
    <property type="term" value="C:endoplasmic reticulum membrane"/>
    <property type="evidence" value="ECO:0007669"/>
    <property type="project" value="UniProtKB-SubCell"/>
</dbReference>
<gene>
    <name evidence="13" type="primary">CHS7</name>
    <name evidence="13" type="ORF">H2200_012726</name>
</gene>
<keyword evidence="5 12" id="KW-0812">Transmembrane</keyword>
<protein>
    <recommendedName>
        <fullName evidence="3">Chitin synthase export chaperone</fullName>
    </recommendedName>
</protein>
<dbReference type="EMBL" id="JAPDRK010000024">
    <property type="protein sequence ID" value="KAJ9602946.1"/>
    <property type="molecule type" value="Genomic_DNA"/>
</dbReference>
<feature type="transmembrane region" description="Helical" evidence="12">
    <location>
        <begin position="50"/>
        <end position="74"/>
    </location>
</feature>
<feature type="region of interest" description="Disordered" evidence="11">
    <location>
        <begin position="342"/>
        <end position="427"/>
    </location>
</feature>
<name>A0AA39CC94_9EURO</name>
<evidence type="ECO:0000256" key="8">
    <source>
        <dbReference type="ARBA" id="ARBA00022989"/>
    </source>
</evidence>
<keyword evidence="9 12" id="KW-0472">Membrane</keyword>
<comment type="subcellular location">
    <subcellularLocation>
        <location evidence="1">Endoplasmic reticulum membrane</location>
        <topology evidence="1">Multi-pass membrane protein</topology>
    </subcellularLocation>
</comment>
<evidence type="ECO:0000256" key="1">
    <source>
        <dbReference type="ARBA" id="ARBA00004477"/>
    </source>
</evidence>
<dbReference type="GO" id="GO:0071555">
    <property type="term" value="P:cell wall organization"/>
    <property type="evidence" value="ECO:0007669"/>
    <property type="project" value="UniProtKB-KW"/>
</dbReference>
<dbReference type="Proteomes" id="UP001172673">
    <property type="component" value="Unassembled WGS sequence"/>
</dbReference>
<accession>A0AA39CC94</accession>
<evidence type="ECO:0000256" key="7">
    <source>
        <dbReference type="ARBA" id="ARBA00022927"/>
    </source>
</evidence>
<evidence type="ECO:0000313" key="13">
    <source>
        <dbReference type="EMBL" id="KAJ9602946.1"/>
    </source>
</evidence>
<dbReference type="GO" id="GO:0051082">
    <property type="term" value="F:unfolded protein binding"/>
    <property type="evidence" value="ECO:0007669"/>
    <property type="project" value="TreeGrafter"/>
</dbReference>
<dbReference type="PANTHER" id="PTHR35329:SF2">
    <property type="entry name" value="CHITIN SYNTHASE EXPORT CHAPERONE"/>
    <property type="match status" value="1"/>
</dbReference>
<feature type="transmembrane region" description="Helical" evidence="12">
    <location>
        <begin position="225"/>
        <end position="244"/>
    </location>
</feature>
<comment type="similarity">
    <text evidence="2">Belongs to the CHS7 family.</text>
</comment>
<evidence type="ECO:0000256" key="5">
    <source>
        <dbReference type="ARBA" id="ARBA00022692"/>
    </source>
</evidence>
<dbReference type="GO" id="GO:0015031">
    <property type="term" value="P:protein transport"/>
    <property type="evidence" value="ECO:0007669"/>
    <property type="project" value="UniProtKB-KW"/>
</dbReference>
<feature type="compositionally biased region" description="Basic and acidic residues" evidence="11">
    <location>
        <begin position="384"/>
        <end position="394"/>
    </location>
</feature>